<evidence type="ECO:0000313" key="1">
    <source>
        <dbReference type="EMBL" id="GIG00831.1"/>
    </source>
</evidence>
<protein>
    <submittedName>
        <fullName evidence="1">Uncharacterized protein</fullName>
    </submittedName>
</protein>
<name>A0A8J3KPJ2_9ACTN</name>
<reference evidence="1 2" key="1">
    <citation type="submission" date="2021-01" db="EMBL/GenBank/DDBJ databases">
        <title>Whole genome shotgun sequence of Catellatospora citrea NBRC 14495.</title>
        <authorList>
            <person name="Komaki H."/>
            <person name="Tamura T."/>
        </authorList>
    </citation>
    <scope>NUCLEOTIDE SEQUENCE [LARGE SCALE GENOMIC DNA]</scope>
    <source>
        <strain evidence="1 2">NBRC 14495</strain>
    </source>
</reference>
<gene>
    <name evidence="1" type="ORF">Cci01nite_59240</name>
</gene>
<organism evidence="1 2">
    <name type="scientific">Catellatospora citrea</name>
    <dbReference type="NCBI Taxonomy" id="53366"/>
    <lineage>
        <taxon>Bacteria</taxon>
        <taxon>Bacillati</taxon>
        <taxon>Actinomycetota</taxon>
        <taxon>Actinomycetes</taxon>
        <taxon>Micromonosporales</taxon>
        <taxon>Micromonosporaceae</taxon>
        <taxon>Catellatospora</taxon>
    </lineage>
</organism>
<accession>A0A8J3KPJ2</accession>
<keyword evidence="2" id="KW-1185">Reference proteome</keyword>
<dbReference type="EMBL" id="BONH01000032">
    <property type="protein sequence ID" value="GIG00831.1"/>
    <property type="molecule type" value="Genomic_DNA"/>
</dbReference>
<comment type="caution">
    <text evidence="1">The sequence shown here is derived from an EMBL/GenBank/DDBJ whole genome shotgun (WGS) entry which is preliminary data.</text>
</comment>
<dbReference type="Proteomes" id="UP000659904">
    <property type="component" value="Unassembled WGS sequence"/>
</dbReference>
<dbReference type="AlphaFoldDB" id="A0A8J3KPJ2"/>
<proteinExistence type="predicted"/>
<sequence length="237" mass="25288">MLDAEIPIKAVPAAAPPACNRTKAKHQITPRGGALGPRAALAALTSALSNIMLRYVISMRLNEAAASGLGYQPFAAIPGLDDVDAGELATRMAAGGLARDELGGLIIPGLSFKVPDFAELTYRETQRNSWHLDDHPAVHVEVDDEGGPRISHEHQLHMLKQGILLSRLVLVLAAGLPDRPPLCCITSANDTNGVFRFHQLRPGETWLQGDLDLYAQEMLIVVESRPTGQGGGTSQPA</sequence>
<evidence type="ECO:0000313" key="2">
    <source>
        <dbReference type="Proteomes" id="UP000659904"/>
    </source>
</evidence>